<accession>C8PLE7</accession>
<dbReference type="PANTHER" id="PTHR30487">
    <property type="entry name" value="TYPE 4 PREPILIN-LIKE PROTEINS LEADER PEPTIDE-PROCESSING ENZYME"/>
    <property type="match status" value="1"/>
</dbReference>
<dbReference type="EMBL" id="ACYG01000032">
    <property type="protein sequence ID" value="EEV16259.1"/>
    <property type="molecule type" value="Genomic_DNA"/>
</dbReference>
<dbReference type="PANTHER" id="PTHR30487:SF0">
    <property type="entry name" value="PREPILIN LEADER PEPTIDASE_N-METHYLTRANSFERASE-RELATED"/>
    <property type="match status" value="1"/>
</dbReference>
<protein>
    <submittedName>
        <fullName evidence="10">Bacterial peptidase A24, N-terminal domain protein</fullName>
    </submittedName>
</protein>
<dbReference type="Pfam" id="PF01478">
    <property type="entry name" value="Peptidase_A24"/>
    <property type="match status" value="1"/>
</dbReference>
<name>C8PLE7_9BACT</name>
<evidence type="ECO:0000256" key="3">
    <source>
        <dbReference type="ARBA" id="ARBA00022475"/>
    </source>
</evidence>
<dbReference type="Proteomes" id="UP000005709">
    <property type="component" value="Unassembled WGS sequence"/>
</dbReference>
<reference evidence="10 11" key="1">
    <citation type="submission" date="2009-07" db="EMBL/GenBank/DDBJ databases">
        <authorList>
            <person name="Madupu R."/>
            <person name="Sebastian Y."/>
            <person name="Durkin A.S."/>
            <person name="Torralba M."/>
            <person name="Methe B."/>
            <person name="Sutton G.G."/>
            <person name="Strausberg R.L."/>
            <person name="Nelson K.E."/>
        </authorList>
    </citation>
    <scope>NUCLEOTIDE SEQUENCE [LARGE SCALE GENOMIC DNA]</scope>
    <source>
        <strain evidence="10 11">RM3268</strain>
    </source>
</reference>
<feature type="transmembrane region" description="Helical" evidence="7">
    <location>
        <begin position="76"/>
        <end position="94"/>
    </location>
</feature>
<evidence type="ECO:0000256" key="2">
    <source>
        <dbReference type="ARBA" id="ARBA00005801"/>
    </source>
</evidence>
<keyword evidence="11" id="KW-1185">Reference proteome</keyword>
<dbReference type="Gene3D" id="1.20.120.1220">
    <property type="match status" value="1"/>
</dbReference>
<evidence type="ECO:0000259" key="9">
    <source>
        <dbReference type="Pfam" id="PF06750"/>
    </source>
</evidence>
<keyword evidence="5 7" id="KW-1133">Transmembrane helix</keyword>
<dbReference type="GO" id="GO:0004190">
    <property type="term" value="F:aspartic-type endopeptidase activity"/>
    <property type="evidence" value="ECO:0007669"/>
    <property type="project" value="InterPro"/>
</dbReference>
<evidence type="ECO:0000256" key="1">
    <source>
        <dbReference type="ARBA" id="ARBA00004651"/>
    </source>
</evidence>
<comment type="similarity">
    <text evidence="2">Belongs to the peptidase A24 family.</text>
</comment>
<keyword evidence="6 7" id="KW-0472">Membrane</keyword>
<feature type="transmembrane region" description="Helical" evidence="7">
    <location>
        <begin position="6"/>
        <end position="27"/>
    </location>
</feature>
<dbReference type="RefSeq" id="WP_005873234.1">
    <property type="nucleotide sequence ID" value="NZ_ACYG01000032.1"/>
</dbReference>
<dbReference type="Pfam" id="PF06750">
    <property type="entry name" value="A24_N_bact"/>
    <property type="match status" value="1"/>
</dbReference>
<dbReference type="GO" id="GO:0006465">
    <property type="term" value="P:signal peptide processing"/>
    <property type="evidence" value="ECO:0007669"/>
    <property type="project" value="TreeGrafter"/>
</dbReference>
<keyword evidence="3" id="KW-1003">Cell membrane</keyword>
<organism evidence="10 11">
    <name type="scientific">Campylobacter gracilis RM3268</name>
    <dbReference type="NCBI Taxonomy" id="553220"/>
    <lineage>
        <taxon>Bacteria</taxon>
        <taxon>Pseudomonadati</taxon>
        <taxon>Campylobacterota</taxon>
        <taxon>Epsilonproteobacteria</taxon>
        <taxon>Campylobacterales</taxon>
        <taxon>Campylobacteraceae</taxon>
        <taxon>Campylobacter</taxon>
    </lineage>
</organism>
<proteinExistence type="inferred from homology"/>
<feature type="transmembrane region" description="Helical" evidence="7">
    <location>
        <begin position="100"/>
        <end position="117"/>
    </location>
</feature>
<feature type="transmembrane region" description="Helical" evidence="7">
    <location>
        <begin position="184"/>
        <end position="214"/>
    </location>
</feature>
<comment type="caution">
    <text evidence="10">The sequence shown here is derived from an EMBL/GenBank/DDBJ whole genome shotgun (WGS) entry which is preliminary data.</text>
</comment>
<gene>
    <name evidence="10" type="ORF">CAMGR0001_1956</name>
</gene>
<dbReference type="GO" id="GO:0005886">
    <property type="term" value="C:plasma membrane"/>
    <property type="evidence" value="ECO:0007669"/>
    <property type="project" value="UniProtKB-SubCell"/>
</dbReference>
<evidence type="ECO:0000313" key="11">
    <source>
        <dbReference type="Proteomes" id="UP000005709"/>
    </source>
</evidence>
<feature type="transmembrane region" description="Helical" evidence="7">
    <location>
        <begin position="129"/>
        <end position="146"/>
    </location>
</feature>
<feature type="domain" description="Prepilin peptidase A24 N-terminal" evidence="9">
    <location>
        <begin position="13"/>
        <end position="93"/>
    </location>
</feature>
<feature type="domain" description="Prepilin type IV endopeptidase peptidase" evidence="8">
    <location>
        <begin position="107"/>
        <end position="209"/>
    </location>
</feature>
<evidence type="ECO:0000313" key="10">
    <source>
        <dbReference type="EMBL" id="EEV16259.1"/>
    </source>
</evidence>
<comment type="subcellular location">
    <subcellularLocation>
        <location evidence="1">Cell membrane</location>
        <topology evidence="1">Multi-pass membrane protein</topology>
    </subcellularLocation>
</comment>
<feature type="transmembrane region" description="Helical" evidence="7">
    <location>
        <begin position="152"/>
        <end position="172"/>
    </location>
</feature>
<dbReference type="InterPro" id="IPR050882">
    <property type="entry name" value="Prepilin_peptidase/N-MTase"/>
</dbReference>
<dbReference type="InterPro" id="IPR010627">
    <property type="entry name" value="Prepilin_pept_A24_N"/>
</dbReference>
<evidence type="ECO:0000256" key="6">
    <source>
        <dbReference type="ARBA" id="ARBA00023136"/>
    </source>
</evidence>
<evidence type="ECO:0000256" key="4">
    <source>
        <dbReference type="ARBA" id="ARBA00022692"/>
    </source>
</evidence>
<feature type="transmembrane region" description="Helical" evidence="7">
    <location>
        <begin position="220"/>
        <end position="238"/>
    </location>
</feature>
<evidence type="ECO:0000256" key="7">
    <source>
        <dbReference type="SAM" id="Phobius"/>
    </source>
</evidence>
<keyword evidence="4 7" id="KW-0812">Transmembrane</keyword>
<sequence>MDLNIVYGVIFAVFGTCVGSFCNVLIYRLPRGQSVNFPASHCPKCSHALKFYHNIPLLSWLFLGGKCAFCKTKISIRYPIVELLGGALALAAYFGEPDLAKAAVLGLCFILLMALSAIDFEYKAVPESLLYVVTALSLAYTLMYDFDLSGVGAAAGYAAIFFVLRFIVTFVLKREAMGSADIFIAGVMGAILGWKLGGISIYIGAILTLPAYLIAHRKGYELPFVPFLSMGLLLTFIFRDQILRLLDVIYG</sequence>
<dbReference type="AlphaFoldDB" id="C8PLE7"/>
<dbReference type="STRING" id="824.CGRAC_1436"/>
<dbReference type="eggNOG" id="COG1989">
    <property type="taxonomic scope" value="Bacteria"/>
</dbReference>
<dbReference type="InterPro" id="IPR000045">
    <property type="entry name" value="Prepilin_IV_endopep_pep"/>
</dbReference>
<dbReference type="OrthoDB" id="9789291at2"/>
<evidence type="ECO:0000256" key="5">
    <source>
        <dbReference type="ARBA" id="ARBA00022989"/>
    </source>
</evidence>
<evidence type="ECO:0000259" key="8">
    <source>
        <dbReference type="Pfam" id="PF01478"/>
    </source>
</evidence>